<organism evidence="2 3">
    <name type="scientific">Candidatus Aphodocola excrementigallinarum</name>
    <dbReference type="NCBI Taxonomy" id="2840670"/>
    <lineage>
        <taxon>Bacteria</taxon>
        <taxon>Bacillati</taxon>
        <taxon>Bacillota</taxon>
        <taxon>Bacilli</taxon>
        <taxon>Candidatus Aphodocola</taxon>
    </lineage>
</organism>
<gene>
    <name evidence="2" type="ORF">IAB68_06155</name>
</gene>
<dbReference type="EMBL" id="DVMT01000061">
    <property type="protein sequence ID" value="HIU40859.1"/>
    <property type="molecule type" value="Genomic_DNA"/>
</dbReference>
<accession>A0A9D1IRX4</accession>
<comment type="caution">
    <text evidence="2">The sequence shown here is derived from an EMBL/GenBank/DDBJ whole genome shotgun (WGS) entry which is preliminary data.</text>
</comment>
<dbReference type="PANTHER" id="PTHR40067:SF1">
    <property type="entry name" value="UPF0297 PROTEIN YRZL"/>
    <property type="match status" value="1"/>
</dbReference>
<sequence length="80" mass="9219">MSSTTYLFNIENINEALVKETIKEVCEALKERGYNPVNQLVGYLMSGDPGYISNHKEARNKILKIDRSKILEILIKEYLN</sequence>
<reference evidence="2" key="2">
    <citation type="journal article" date="2021" name="PeerJ">
        <title>Extensive microbial diversity within the chicken gut microbiome revealed by metagenomics and culture.</title>
        <authorList>
            <person name="Gilroy R."/>
            <person name="Ravi A."/>
            <person name="Getino M."/>
            <person name="Pursley I."/>
            <person name="Horton D.L."/>
            <person name="Alikhan N.F."/>
            <person name="Baker D."/>
            <person name="Gharbi K."/>
            <person name="Hall N."/>
            <person name="Watson M."/>
            <person name="Adriaenssens E.M."/>
            <person name="Foster-Nyarko E."/>
            <person name="Jarju S."/>
            <person name="Secka A."/>
            <person name="Antonio M."/>
            <person name="Oren A."/>
            <person name="Chaudhuri R.R."/>
            <person name="La Ragione R."/>
            <person name="Hildebrand F."/>
            <person name="Pallen M.J."/>
        </authorList>
    </citation>
    <scope>NUCLEOTIDE SEQUENCE</scope>
    <source>
        <strain evidence="2">CHK193-30670</strain>
    </source>
</reference>
<evidence type="ECO:0000313" key="2">
    <source>
        <dbReference type="EMBL" id="HIU40859.1"/>
    </source>
</evidence>
<dbReference type="PANTHER" id="PTHR40067">
    <property type="entry name" value="UPF0297 PROTEIN YRZL"/>
    <property type="match status" value="1"/>
</dbReference>
<dbReference type="Pfam" id="PF06135">
    <property type="entry name" value="IreB"/>
    <property type="match status" value="1"/>
</dbReference>
<dbReference type="NCBIfam" id="NF003997">
    <property type="entry name" value="PRK05473.1"/>
    <property type="match status" value="1"/>
</dbReference>
<dbReference type="Proteomes" id="UP000824074">
    <property type="component" value="Unassembled WGS sequence"/>
</dbReference>
<reference evidence="2" key="1">
    <citation type="submission" date="2020-10" db="EMBL/GenBank/DDBJ databases">
        <authorList>
            <person name="Gilroy R."/>
        </authorList>
    </citation>
    <scope>NUCLEOTIDE SEQUENCE</scope>
    <source>
        <strain evidence="2">CHK193-30670</strain>
    </source>
</reference>
<comment type="similarity">
    <text evidence="1">Belongs to the UPF0297 family.</text>
</comment>
<proteinExistence type="inferred from homology"/>
<protein>
    <submittedName>
        <fullName evidence="2">IreB family regulatory phosphoprotein</fullName>
    </submittedName>
</protein>
<dbReference type="AlphaFoldDB" id="A0A9D1IRX4"/>
<name>A0A9D1IRX4_9FIRM</name>
<dbReference type="InterPro" id="IPR009309">
    <property type="entry name" value="IreB"/>
</dbReference>
<evidence type="ECO:0000256" key="1">
    <source>
        <dbReference type="ARBA" id="ARBA00010888"/>
    </source>
</evidence>
<evidence type="ECO:0000313" key="3">
    <source>
        <dbReference type="Proteomes" id="UP000824074"/>
    </source>
</evidence>